<feature type="binding site" evidence="18">
    <location>
        <position position="111"/>
    </location>
    <ligand>
        <name>a divalent metal cation</name>
        <dbReference type="ChEBI" id="CHEBI:60240"/>
    </ligand>
</feature>
<evidence type="ECO:0000256" key="13">
    <source>
        <dbReference type="ARBA" id="ARBA00023209"/>
    </source>
</evidence>
<dbReference type="OrthoDB" id="1493837at2"/>
<evidence type="ECO:0000256" key="14">
    <source>
        <dbReference type="ARBA" id="ARBA00023264"/>
    </source>
</evidence>
<gene>
    <name evidence="20" type="ORF">D3Y59_13460</name>
</gene>
<feature type="active site" description="Proton acceptor" evidence="15">
    <location>
        <position position="104"/>
    </location>
</feature>
<feature type="transmembrane region" description="Helical" evidence="19">
    <location>
        <begin position="131"/>
        <end position="156"/>
    </location>
</feature>
<evidence type="ECO:0000256" key="11">
    <source>
        <dbReference type="ARBA" id="ARBA00023098"/>
    </source>
</evidence>
<keyword evidence="21" id="KW-1185">Reference proteome</keyword>
<keyword evidence="13" id="KW-0594">Phospholipid biosynthesis</keyword>
<evidence type="ECO:0000256" key="10">
    <source>
        <dbReference type="ARBA" id="ARBA00022989"/>
    </source>
</evidence>
<keyword evidence="10 19" id="KW-1133">Transmembrane helix</keyword>
<proteinExistence type="inferred from homology"/>
<dbReference type="EMBL" id="CP032317">
    <property type="protein sequence ID" value="AYA37961.1"/>
    <property type="molecule type" value="Genomic_DNA"/>
</dbReference>
<dbReference type="AlphaFoldDB" id="A0A3B7RA80"/>
<keyword evidence="14" id="KW-1208">Phospholipid metabolism</keyword>
<feature type="binding site" evidence="17">
    <location>
        <begin position="129"/>
        <end position="130"/>
    </location>
    <ligand>
        <name>ATP</name>
        <dbReference type="ChEBI" id="CHEBI:30616"/>
    </ligand>
</feature>
<evidence type="ECO:0000256" key="16">
    <source>
        <dbReference type="PIRSR" id="PIRSR600829-2"/>
    </source>
</evidence>
<feature type="binding site" evidence="17">
    <location>
        <position position="51"/>
    </location>
    <ligand>
        <name>ATP</name>
        <dbReference type="ChEBI" id="CHEBI:30616"/>
    </ligand>
</feature>
<dbReference type="InterPro" id="IPR036945">
    <property type="entry name" value="DAGK_sf"/>
</dbReference>
<dbReference type="GO" id="GO:0005886">
    <property type="term" value="C:plasma membrane"/>
    <property type="evidence" value="ECO:0007669"/>
    <property type="project" value="UniProtKB-SubCell"/>
</dbReference>
<keyword evidence="3" id="KW-1003">Cell membrane</keyword>
<dbReference type="PROSITE" id="PS01069">
    <property type="entry name" value="DAGK_PROKAR"/>
    <property type="match status" value="1"/>
</dbReference>
<evidence type="ECO:0000256" key="7">
    <source>
        <dbReference type="ARBA" id="ARBA00022741"/>
    </source>
</evidence>
<dbReference type="CDD" id="cd14265">
    <property type="entry name" value="UDPK_IM_like"/>
    <property type="match status" value="1"/>
</dbReference>
<dbReference type="Pfam" id="PF01219">
    <property type="entry name" value="DAGK_prokar"/>
    <property type="match status" value="1"/>
</dbReference>
<keyword evidence="9 17" id="KW-0067">ATP-binding</keyword>
<evidence type="ECO:0000256" key="19">
    <source>
        <dbReference type="SAM" id="Phobius"/>
    </source>
</evidence>
<feature type="binding site" evidence="17">
    <location>
        <position position="111"/>
    </location>
    <ligand>
        <name>ATP</name>
        <dbReference type="ChEBI" id="CHEBI:30616"/>
    </ligand>
</feature>
<dbReference type="GO" id="GO:0016301">
    <property type="term" value="F:kinase activity"/>
    <property type="evidence" value="ECO:0007669"/>
    <property type="project" value="UniProtKB-KW"/>
</dbReference>
<evidence type="ECO:0000313" key="21">
    <source>
        <dbReference type="Proteomes" id="UP000262802"/>
    </source>
</evidence>
<evidence type="ECO:0000313" key="20">
    <source>
        <dbReference type="EMBL" id="AYA37961.1"/>
    </source>
</evidence>
<dbReference type="PANTHER" id="PTHR34299">
    <property type="entry name" value="DIACYLGLYCEROL KINASE"/>
    <property type="match status" value="1"/>
</dbReference>
<evidence type="ECO:0000256" key="15">
    <source>
        <dbReference type="PIRSR" id="PIRSR600829-1"/>
    </source>
</evidence>
<dbReference type="Gene3D" id="1.10.287.3610">
    <property type="match status" value="1"/>
</dbReference>
<evidence type="ECO:0000256" key="9">
    <source>
        <dbReference type="ARBA" id="ARBA00022840"/>
    </source>
</evidence>
<evidence type="ECO:0000256" key="1">
    <source>
        <dbReference type="ARBA" id="ARBA00004651"/>
    </source>
</evidence>
<evidence type="ECO:0000256" key="5">
    <source>
        <dbReference type="ARBA" id="ARBA00022679"/>
    </source>
</evidence>
<evidence type="ECO:0000256" key="8">
    <source>
        <dbReference type="ARBA" id="ARBA00022777"/>
    </source>
</evidence>
<evidence type="ECO:0000256" key="3">
    <source>
        <dbReference type="ARBA" id="ARBA00022475"/>
    </source>
</evidence>
<dbReference type="KEGG" id="hyh:D3Y59_13460"/>
<dbReference type="GO" id="GO:0005524">
    <property type="term" value="F:ATP binding"/>
    <property type="evidence" value="ECO:0007669"/>
    <property type="project" value="UniProtKB-KW"/>
</dbReference>
<dbReference type="GO" id="GO:0008654">
    <property type="term" value="P:phospholipid biosynthetic process"/>
    <property type="evidence" value="ECO:0007669"/>
    <property type="project" value="UniProtKB-KW"/>
</dbReference>
<organism evidence="20 21">
    <name type="scientific">Hymenobacter oligotrophus</name>
    <dbReference type="NCBI Taxonomy" id="2319843"/>
    <lineage>
        <taxon>Bacteria</taxon>
        <taxon>Pseudomonadati</taxon>
        <taxon>Bacteroidota</taxon>
        <taxon>Cytophagia</taxon>
        <taxon>Cytophagales</taxon>
        <taxon>Hymenobacteraceae</taxon>
        <taxon>Hymenobacter</taxon>
    </lineage>
</organism>
<evidence type="ECO:0000256" key="6">
    <source>
        <dbReference type="ARBA" id="ARBA00022692"/>
    </source>
</evidence>
<evidence type="ECO:0000256" key="18">
    <source>
        <dbReference type="PIRSR" id="PIRSR600829-4"/>
    </source>
</evidence>
<name>A0A3B7RA80_9BACT</name>
<feature type="binding site" evidence="17">
    <location>
        <position position="63"/>
    </location>
    <ligand>
        <name>ATP</name>
        <dbReference type="ChEBI" id="CHEBI:30616"/>
    </ligand>
</feature>
<keyword evidence="11" id="KW-0443">Lipid metabolism</keyword>
<keyword evidence="7 17" id="KW-0547">Nucleotide-binding</keyword>
<evidence type="ECO:0000256" key="2">
    <source>
        <dbReference type="ARBA" id="ARBA00005967"/>
    </source>
</evidence>
<keyword evidence="5" id="KW-0808">Transferase</keyword>
<keyword evidence="12 19" id="KW-0472">Membrane</keyword>
<reference evidence="20 21" key="1">
    <citation type="submission" date="2018-09" db="EMBL/GenBank/DDBJ databases">
        <title>Hymenobacter medium sp. nov., isolated from R2A medium.</title>
        <authorList>
            <person name="Yingchao G."/>
        </authorList>
    </citation>
    <scope>NUCLEOTIDE SEQUENCE [LARGE SCALE GENOMIC DNA]</scope>
    <source>
        <strain evidence="21">sh-6</strain>
    </source>
</reference>
<dbReference type="PANTHER" id="PTHR34299:SF1">
    <property type="entry name" value="DIACYLGLYCEROL KINASE"/>
    <property type="match status" value="1"/>
</dbReference>
<keyword evidence="6 19" id="KW-0812">Transmembrane</keyword>
<dbReference type="InterPro" id="IPR033717">
    <property type="entry name" value="UDPK"/>
</dbReference>
<comment type="cofactor">
    <cofactor evidence="18">
        <name>Mg(2+)</name>
        <dbReference type="ChEBI" id="CHEBI:18420"/>
    </cofactor>
    <text evidence="18">Mn(2+), Zn(2+), Cd(2+) and Co(2+) support activity to lesser extents.</text>
</comment>
<protein>
    <submittedName>
        <fullName evidence="20">Diacylglycerol kinase family protein</fullName>
    </submittedName>
</protein>
<keyword evidence="8 20" id="KW-0418">Kinase</keyword>
<keyword evidence="18" id="KW-0460">Magnesium</keyword>
<dbReference type="InterPro" id="IPR000829">
    <property type="entry name" value="DAGK"/>
</dbReference>
<feature type="binding site" evidence="16">
    <location>
        <position position="104"/>
    </location>
    <ligand>
        <name>substrate</name>
    </ligand>
</feature>
<dbReference type="Proteomes" id="UP000262802">
    <property type="component" value="Chromosome"/>
</dbReference>
<dbReference type="GO" id="GO:0046872">
    <property type="term" value="F:metal ion binding"/>
    <property type="evidence" value="ECO:0007669"/>
    <property type="project" value="UniProtKB-KW"/>
</dbReference>
<feature type="binding site" evidence="18">
    <location>
        <position position="63"/>
    </location>
    <ligand>
        <name>a divalent metal cation</name>
        <dbReference type="ChEBI" id="CHEBI:60240"/>
    </ligand>
</feature>
<keyword evidence="18" id="KW-0479">Metal-binding</keyword>
<accession>A0A3B7RA80</accession>
<keyword evidence="4" id="KW-0444">Lipid biosynthesis</keyword>
<evidence type="ECO:0000256" key="12">
    <source>
        <dbReference type="ARBA" id="ARBA00023136"/>
    </source>
</evidence>
<comment type="subcellular location">
    <subcellularLocation>
        <location evidence="1">Cell membrane</location>
        <topology evidence="1">Multi-pass membrane protein</topology>
    </subcellularLocation>
</comment>
<comment type="similarity">
    <text evidence="2">Belongs to the bacterial diacylglycerol kinase family.</text>
</comment>
<sequence>MVRAATRCISAFCARSGTSCVSRYFASTTAVAKPPSRHRARWRHEVASFGYALQGIGEALKSEPHLRFHALATAAAVALGAWLQLPRYDWALVALAIGAVWTAELMNTAVESIVDLVSPDFHALAGRAKDVAAGAVLLASLAAVVVGLLVFGPPLWAKLLPLL</sequence>
<evidence type="ECO:0000256" key="17">
    <source>
        <dbReference type="PIRSR" id="PIRSR600829-3"/>
    </source>
</evidence>
<evidence type="ECO:0000256" key="4">
    <source>
        <dbReference type="ARBA" id="ARBA00022516"/>
    </source>
</evidence>